<dbReference type="Proteomes" id="UP001596074">
    <property type="component" value="Unassembled WGS sequence"/>
</dbReference>
<feature type="region of interest" description="Disordered" evidence="1">
    <location>
        <begin position="1"/>
        <end position="27"/>
    </location>
</feature>
<accession>A0ABW1AGR3</accession>
<dbReference type="SUPFAM" id="SSF50969">
    <property type="entry name" value="YVTN repeat-like/Quinoprotein amine dehydrogenase"/>
    <property type="match status" value="1"/>
</dbReference>
<evidence type="ECO:0000313" key="2">
    <source>
        <dbReference type="EMBL" id="MFC5753712.1"/>
    </source>
</evidence>
<name>A0ABW1AGR3_9ACTN</name>
<evidence type="ECO:0000313" key="3">
    <source>
        <dbReference type="Proteomes" id="UP001596074"/>
    </source>
</evidence>
<organism evidence="2 3">
    <name type="scientific">Actinomadura rugatobispora</name>
    <dbReference type="NCBI Taxonomy" id="1994"/>
    <lineage>
        <taxon>Bacteria</taxon>
        <taxon>Bacillati</taxon>
        <taxon>Actinomycetota</taxon>
        <taxon>Actinomycetes</taxon>
        <taxon>Streptosporangiales</taxon>
        <taxon>Thermomonosporaceae</taxon>
        <taxon>Actinomadura</taxon>
    </lineage>
</organism>
<dbReference type="EMBL" id="JBHSON010000120">
    <property type="protein sequence ID" value="MFC5753712.1"/>
    <property type="molecule type" value="Genomic_DNA"/>
</dbReference>
<gene>
    <name evidence="2" type="ORF">ACFPZN_49530</name>
</gene>
<sequence>MMGRNARERRIRATGRTGEDGAPTRGADRAWRRLVARGPLGPVQPALLRLASDEEHAGHVRRVEAQEFVAEAWARRRDPELREVARALDVPAAWGESRWESAALQGRLAEVCGPADVRCVPGLLLDGDDAVRADAARFCATDDGALLEALWRLVHELSDPGPLERELLRNPHRPSDGALEFLWSRWLDEPSEPLGGYLLGAGWPAPEQAEPEHALSMLALGLASAEALCRGLLDDATPGHLLPRLARTCRERELLPDDPGECAVFRLLLGDIEQLRASDPDGSLLAAGYAGAGDALRARVLEALTEAGELERIRDLAARPSARPRGVRERTRLVDRLAADEDWPRLWRLALDVAPLEAGEVARRISPSWRPSGEDAAAGGTHDERDELFRRLRDPGPSGPAVLRDALLTHAPAMEIALGGGAQTRRVAISPDGRRLAVTLILPPTFRPIRLLDIALPSGDTLAEYETAAVDHPGHQPIVHERGWRFFAHTGDAVLAVVGDSLGPLVRYADGERHLIATEDRGVGQILPVPGGVAVVSFSGVRLFRPPYTHPSLTVEAGELGLPRLGPFAFGVEWRSGRIAVAGPGGIAVLDGETGQRIAFAAVPEVPRTREFAFVSERELVTADGKHMHRWLISGNSLVEEDRRPLSPGYQLRALPLQGLVAWTTGAHPRFADAASLLEAPSPVTDHGRNADAGWRLSATPMGERLVSDLHNEIRVDEWFGDRLGSLLHRPLAEATPSDLAKVEEVLAFPSLADSVAEPLRLLRLCLRVRFGDDIALGLPGGAAHDIGAVDDIALGRPEARP</sequence>
<dbReference type="InterPro" id="IPR011044">
    <property type="entry name" value="Quino_amine_DH_bsu"/>
</dbReference>
<evidence type="ECO:0000256" key="1">
    <source>
        <dbReference type="SAM" id="MobiDB-lite"/>
    </source>
</evidence>
<keyword evidence="3" id="KW-1185">Reference proteome</keyword>
<comment type="caution">
    <text evidence="2">The sequence shown here is derived from an EMBL/GenBank/DDBJ whole genome shotgun (WGS) entry which is preliminary data.</text>
</comment>
<reference evidence="3" key="1">
    <citation type="journal article" date="2019" name="Int. J. Syst. Evol. Microbiol.">
        <title>The Global Catalogue of Microorganisms (GCM) 10K type strain sequencing project: providing services to taxonomists for standard genome sequencing and annotation.</title>
        <authorList>
            <consortium name="The Broad Institute Genomics Platform"/>
            <consortium name="The Broad Institute Genome Sequencing Center for Infectious Disease"/>
            <person name="Wu L."/>
            <person name="Ma J."/>
        </authorList>
    </citation>
    <scope>NUCLEOTIDE SEQUENCE [LARGE SCALE GENOMIC DNA]</scope>
    <source>
        <strain evidence="3">KCTC 42087</strain>
    </source>
</reference>
<protein>
    <submittedName>
        <fullName evidence="2">Uncharacterized protein</fullName>
    </submittedName>
</protein>
<proteinExistence type="predicted"/>
<dbReference type="RefSeq" id="WP_378291024.1">
    <property type="nucleotide sequence ID" value="NZ_JBHSON010000120.1"/>
</dbReference>